<keyword evidence="6" id="KW-0688">Ribosomal frameshifting</keyword>
<evidence type="ECO:0000256" key="1">
    <source>
        <dbReference type="ARBA" id="ARBA00008796"/>
    </source>
</evidence>
<evidence type="ECO:0000256" key="2">
    <source>
        <dbReference type="ARBA" id="ARBA00009447"/>
    </source>
</evidence>
<dbReference type="Gene3D" id="1.10.357.50">
    <property type="match status" value="1"/>
</dbReference>
<dbReference type="GO" id="GO:0000149">
    <property type="term" value="F:SNARE binding"/>
    <property type="evidence" value="ECO:0007669"/>
    <property type="project" value="TreeGrafter"/>
</dbReference>
<dbReference type="GO" id="GO:0000145">
    <property type="term" value="C:exocyst"/>
    <property type="evidence" value="ECO:0007669"/>
    <property type="project" value="InterPro"/>
</dbReference>
<comment type="subunit">
    <text evidence="3">Interacts with ODC1 and thereby sterically blocks ODC homodimerization.</text>
</comment>
<evidence type="ECO:0000256" key="4">
    <source>
        <dbReference type="ARBA" id="ARBA00022448"/>
    </source>
</evidence>
<dbReference type="Gene3D" id="3.40.630.60">
    <property type="match status" value="1"/>
</dbReference>
<keyword evidence="5" id="KW-0268">Exocytosis</keyword>
<dbReference type="PANTHER" id="PTHR21292">
    <property type="entry name" value="EXOCYST COMPLEX COMPONENT SEC6-RELATED"/>
    <property type="match status" value="1"/>
</dbReference>
<dbReference type="Gene3D" id="1.10.357.70">
    <property type="entry name" value="Exocyst complex component Sec6, C-terminal domain"/>
    <property type="match status" value="1"/>
</dbReference>
<dbReference type="InterPro" id="IPR002993">
    <property type="entry name" value="ODC_AZ"/>
</dbReference>
<comment type="similarity">
    <text evidence="1">Belongs to the ODC antizyme family.</text>
</comment>
<evidence type="ECO:0000313" key="8">
    <source>
        <dbReference type="Proteomes" id="UP000675881"/>
    </source>
</evidence>
<evidence type="ECO:0000256" key="3">
    <source>
        <dbReference type="ARBA" id="ARBA00011836"/>
    </source>
</evidence>
<dbReference type="SUPFAM" id="SSF55729">
    <property type="entry name" value="Acyl-CoA N-acyltransferases (Nat)"/>
    <property type="match status" value="1"/>
</dbReference>
<dbReference type="EMBL" id="HG994587">
    <property type="protein sequence ID" value="CAF3030602.1"/>
    <property type="molecule type" value="Genomic_DNA"/>
</dbReference>
<dbReference type="AlphaFoldDB" id="A0A7R8D509"/>
<gene>
    <name evidence="7" type="ORF">LSAA_13912</name>
</gene>
<evidence type="ECO:0000256" key="5">
    <source>
        <dbReference type="ARBA" id="ARBA00022483"/>
    </source>
</evidence>
<dbReference type="Proteomes" id="UP000675881">
    <property type="component" value="Chromosome 8"/>
</dbReference>
<accession>A0A7R8D509</accession>
<dbReference type="GO" id="GO:0006887">
    <property type="term" value="P:exocytosis"/>
    <property type="evidence" value="ECO:0007669"/>
    <property type="project" value="UniProtKB-KW"/>
</dbReference>
<dbReference type="Pfam" id="PF02100">
    <property type="entry name" value="ODC_AZ"/>
    <property type="match status" value="1"/>
</dbReference>
<dbReference type="GO" id="GO:0075523">
    <property type="term" value="P:viral translational frameshifting"/>
    <property type="evidence" value="ECO:0007669"/>
    <property type="project" value="UniProtKB-KW"/>
</dbReference>
<sequence>MEKLQKEYLNNIEDNYKNWMRNSLAQEVQDWKRREDPDLDIDQCYHTSAPIIIYQMIDEHLQVAATISPELINKVMVLSMTEITNYGDMYQVEIQNYKNTYFNDRRTIHLFTRYMMAIVNNCDRFEELAQDLKERWWKPGYHDNEAVSKFETLIHTFQILRDENILTPKWLMSSNQIDTICLTLGDFFNDYTFLKQKNFERVMSKAQDRFAVEYITSMFQPSLLGFIKGTFSQDESFDRRGSADKIIDEAKKAKDLFNNVAEDIANYDSPFDALALLAEVFQYPDITFEQLYCLLHLRGDLSKSDARIMAQEVLPGGLNNKTSTTLHALNIRKSCQFSLYSQVETLLRLFSGRNCLFRCSTRLKRIKAAKKVIKMNKKNKQSILISDLNDSISELISGATASPDSPTNSPHSARQVNITLEGTGVGECRNPSDPVSQGLRVLDDGDVNYNDSDELPGWEAVLWKGNLYISASAKQIREGSKEAFVRIIEYAEESLGASHVVICIDRHTIGEKEELRSILRCFLFMGFQPLAAGHELLPPNPNWITRGLKICNYHQ</sequence>
<protein>
    <submittedName>
        <fullName evidence="7">EXOC3</fullName>
    </submittedName>
</protein>
<reference evidence="7" key="1">
    <citation type="submission" date="2021-02" db="EMBL/GenBank/DDBJ databases">
        <authorList>
            <person name="Bekaert M."/>
        </authorList>
    </citation>
    <scope>NUCLEOTIDE SEQUENCE</scope>
    <source>
        <strain evidence="7">IoA-00</strain>
    </source>
</reference>
<dbReference type="InterPro" id="IPR010326">
    <property type="entry name" value="EXOC3/Sec6"/>
</dbReference>
<comment type="similarity">
    <text evidence="2">Belongs to the SEC6 family.</text>
</comment>
<dbReference type="InterPro" id="IPR016181">
    <property type="entry name" value="Acyl_CoA_acyltransferase"/>
</dbReference>
<dbReference type="GO" id="GO:0008073">
    <property type="term" value="F:ornithine decarboxylase inhibitor activity"/>
    <property type="evidence" value="ECO:0007669"/>
    <property type="project" value="InterPro"/>
</dbReference>
<keyword evidence="8" id="KW-1185">Reference proteome</keyword>
<dbReference type="Pfam" id="PF06046">
    <property type="entry name" value="Sec6"/>
    <property type="match status" value="2"/>
</dbReference>
<dbReference type="GO" id="GO:0051601">
    <property type="term" value="P:exocyst localization"/>
    <property type="evidence" value="ECO:0007669"/>
    <property type="project" value="TreeGrafter"/>
</dbReference>
<name>A0A7R8D509_LEPSM</name>
<evidence type="ECO:0000313" key="7">
    <source>
        <dbReference type="EMBL" id="CAF3030602.1"/>
    </source>
</evidence>
<evidence type="ECO:0000256" key="6">
    <source>
        <dbReference type="ARBA" id="ARBA00022758"/>
    </source>
</evidence>
<proteinExistence type="inferred from homology"/>
<dbReference type="PANTHER" id="PTHR21292:SF1">
    <property type="entry name" value="EXOCYST COMPLEX COMPONENT 3"/>
    <property type="match status" value="1"/>
</dbReference>
<organism evidence="7 8">
    <name type="scientific">Lepeophtheirus salmonis</name>
    <name type="common">Salmon louse</name>
    <name type="synonym">Caligus salmonis</name>
    <dbReference type="NCBI Taxonomy" id="72036"/>
    <lineage>
        <taxon>Eukaryota</taxon>
        <taxon>Metazoa</taxon>
        <taxon>Ecdysozoa</taxon>
        <taxon>Arthropoda</taxon>
        <taxon>Crustacea</taxon>
        <taxon>Multicrustacea</taxon>
        <taxon>Hexanauplia</taxon>
        <taxon>Copepoda</taxon>
        <taxon>Siphonostomatoida</taxon>
        <taxon>Caligidae</taxon>
        <taxon>Lepeophtheirus</taxon>
    </lineage>
</organism>
<keyword evidence="4" id="KW-0813">Transport</keyword>
<dbReference type="InterPro" id="IPR042532">
    <property type="entry name" value="EXOC3/Sec6_C"/>
</dbReference>
<dbReference type="InterPro" id="IPR038581">
    <property type="entry name" value="ODC_AZ_sf"/>
</dbReference>
<dbReference type="OrthoDB" id="5959761at2759"/>